<sequence length="84" mass="10163">MPCCERFRAFLLHPVIQTEQSIHICVQREIIRCPRRIPYCLDNAPMESFFGHFKDEVDATTRNTVQELRRKVEDYMDYYNSARY</sequence>
<protein>
    <submittedName>
        <fullName evidence="2">IS3 family transposase</fullName>
    </submittedName>
</protein>
<dbReference type="InterPro" id="IPR001584">
    <property type="entry name" value="Integrase_cat-core"/>
</dbReference>
<dbReference type="EMBL" id="JBHTCP010000049">
    <property type="protein sequence ID" value="MFC7373079.1"/>
    <property type="molecule type" value="Genomic_DNA"/>
</dbReference>
<accession>A0ABW2NUM4</accession>
<dbReference type="Pfam" id="PF13683">
    <property type="entry name" value="rve_3"/>
    <property type="match status" value="1"/>
</dbReference>
<dbReference type="SUPFAM" id="SSF53098">
    <property type="entry name" value="Ribonuclease H-like"/>
    <property type="match status" value="1"/>
</dbReference>
<organism evidence="2 3">
    <name type="scientific">Fictibacillus iocasae</name>
    <dbReference type="NCBI Taxonomy" id="2715437"/>
    <lineage>
        <taxon>Bacteria</taxon>
        <taxon>Bacillati</taxon>
        <taxon>Bacillota</taxon>
        <taxon>Bacilli</taxon>
        <taxon>Bacillales</taxon>
        <taxon>Fictibacillaceae</taxon>
        <taxon>Fictibacillus</taxon>
    </lineage>
</organism>
<comment type="caution">
    <text evidence="2">The sequence shown here is derived from an EMBL/GenBank/DDBJ whole genome shotgun (WGS) entry which is preliminary data.</text>
</comment>
<reference evidence="3" key="1">
    <citation type="journal article" date="2019" name="Int. J. Syst. Evol. Microbiol.">
        <title>The Global Catalogue of Microorganisms (GCM) 10K type strain sequencing project: providing services to taxonomists for standard genome sequencing and annotation.</title>
        <authorList>
            <consortium name="The Broad Institute Genomics Platform"/>
            <consortium name="The Broad Institute Genome Sequencing Center for Infectious Disease"/>
            <person name="Wu L."/>
            <person name="Ma J."/>
        </authorList>
    </citation>
    <scope>NUCLEOTIDE SEQUENCE [LARGE SCALE GENOMIC DNA]</scope>
    <source>
        <strain evidence="3">NBRC 106396</strain>
    </source>
</reference>
<evidence type="ECO:0000259" key="1">
    <source>
        <dbReference type="Pfam" id="PF13683"/>
    </source>
</evidence>
<evidence type="ECO:0000313" key="2">
    <source>
        <dbReference type="EMBL" id="MFC7373079.1"/>
    </source>
</evidence>
<feature type="domain" description="Integrase catalytic" evidence="1">
    <location>
        <begin position="40"/>
        <end position="83"/>
    </location>
</feature>
<dbReference type="InterPro" id="IPR012337">
    <property type="entry name" value="RNaseH-like_sf"/>
</dbReference>
<gene>
    <name evidence="2" type="ORF">ACFQPF_15675</name>
</gene>
<evidence type="ECO:0000313" key="3">
    <source>
        <dbReference type="Proteomes" id="UP001596549"/>
    </source>
</evidence>
<proteinExistence type="predicted"/>
<keyword evidence="3" id="KW-1185">Reference proteome</keyword>
<dbReference type="RefSeq" id="WP_379750669.1">
    <property type="nucleotide sequence ID" value="NZ_JBHTCP010000049.1"/>
</dbReference>
<dbReference type="Proteomes" id="UP001596549">
    <property type="component" value="Unassembled WGS sequence"/>
</dbReference>
<name>A0ABW2NUM4_9BACL</name>